<dbReference type="GO" id="GO:0000027">
    <property type="term" value="P:ribosomal large subunit assembly"/>
    <property type="evidence" value="ECO:0007669"/>
    <property type="project" value="UniProtKB-UniRule"/>
</dbReference>
<dbReference type="GO" id="GO:0005730">
    <property type="term" value="C:nucleolus"/>
    <property type="evidence" value="ECO:0007669"/>
    <property type="project" value="UniProtKB-SubCell"/>
</dbReference>
<name>A0A8C3UT96_CATUS</name>
<evidence type="ECO:0000256" key="5">
    <source>
        <dbReference type="PIRNR" id="PIRNR017302"/>
    </source>
</evidence>
<comment type="function">
    <text evidence="5">May play a role in ribosome biogenesis.</text>
</comment>
<dbReference type="PANTHER" id="PTHR14211:SF7">
    <property type="entry name" value="RIBOSOME BIOGENESIS PROTEIN NOP53"/>
    <property type="match status" value="1"/>
</dbReference>
<feature type="region of interest" description="Disordered" evidence="6">
    <location>
        <begin position="394"/>
        <end position="441"/>
    </location>
</feature>
<evidence type="ECO:0000256" key="1">
    <source>
        <dbReference type="ARBA" id="ARBA00008838"/>
    </source>
</evidence>
<organism evidence="7 8">
    <name type="scientific">Catharus ustulatus</name>
    <name type="common">Russet-backed thrush</name>
    <name type="synonym">Hylocichla ustulatus</name>
    <dbReference type="NCBI Taxonomy" id="91951"/>
    <lineage>
        <taxon>Eukaryota</taxon>
        <taxon>Metazoa</taxon>
        <taxon>Chordata</taxon>
        <taxon>Craniata</taxon>
        <taxon>Vertebrata</taxon>
        <taxon>Euteleostomi</taxon>
        <taxon>Archelosauria</taxon>
        <taxon>Archosauria</taxon>
        <taxon>Dinosauria</taxon>
        <taxon>Saurischia</taxon>
        <taxon>Theropoda</taxon>
        <taxon>Coelurosauria</taxon>
        <taxon>Aves</taxon>
        <taxon>Neognathae</taxon>
        <taxon>Neoaves</taxon>
        <taxon>Telluraves</taxon>
        <taxon>Australaves</taxon>
        <taxon>Passeriformes</taxon>
        <taxon>Turdidae</taxon>
        <taxon>Catharus</taxon>
    </lineage>
</organism>
<feature type="compositionally biased region" description="Basic and acidic residues" evidence="6">
    <location>
        <begin position="141"/>
        <end position="158"/>
    </location>
</feature>
<dbReference type="AlphaFoldDB" id="A0A8C3UT96"/>
<keyword evidence="8" id="KW-1185">Reference proteome</keyword>
<comment type="subcellular location">
    <subcellularLocation>
        <location evidence="5">Nucleus</location>
        <location evidence="5">Nucleolus</location>
    </subcellularLocation>
    <subcellularLocation>
        <location evidence="5">Nucleus</location>
        <location evidence="5">Nucleoplasm</location>
    </subcellularLocation>
</comment>
<evidence type="ECO:0000256" key="6">
    <source>
        <dbReference type="SAM" id="MobiDB-lite"/>
    </source>
</evidence>
<sequence length="441" mass="49235">ATSASFPPFTRLPHEMAAAESFLAFNPAARPGPAAASRRRYRGPRNRKKGWKRWSGPEAQLGREIGDFLEDVGLQERAAGGLISEQIFGITPNYSPSKIFRIIFGFFFFCSICAHQTPNGRKEKRRRQFWEKKAEKGIFPREERKLRARLNREGDPKKSPKSQKPPELGRFCDPLSDPLDAPLAGQDPWFLQQTKKMPVQRPPRLQVKPSPLPPVEVIGQGGSYNPPFQDHQVWGGFGGSWGGIGGPGGVLRGFWGVLGEFWGVLKGFEGGQVQAGHSAAPGPVPAALWAGSGVTRGHSVVTPGHSQDNDKARSRLVTLQHQALFQLRSLRRSLRFRDLELRRRRLLRERRRKILETAPKRLGRQRWGLGFWDLGFGPEGSVLRDRFKSLQRRNLIEPRARARSGTGKKSKFGGKKQKFGAKSENLGGKSPNSGGKKFKFG</sequence>
<keyword evidence="4 5" id="KW-0539">Nucleus</keyword>
<feature type="compositionally biased region" description="Basic residues" evidence="6">
    <location>
        <begin position="37"/>
        <end position="52"/>
    </location>
</feature>
<proteinExistence type="inferred from homology"/>
<dbReference type="InterPro" id="IPR011687">
    <property type="entry name" value="Nop53/GLTSCR2"/>
</dbReference>
<feature type="region of interest" description="Disordered" evidence="6">
    <location>
        <begin position="30"/>
        <end position="53"/>
    </location>
</feature>
<comment type="similarity">
    <text evidence="1 5">Belongs to the NOP53 family.</text>
</comment>
<evidence type="ECO:0000313" key="8">
    <source>
        <dbReference type="Proteomes" id="UP000694563"/>
    </source>
</evidence>
<dbReference type="GO" id="GO:0008097">
    <property type="term" value="F:5S rRNA binding"/>
    <property type="evidence" value="ECO:0007669"/>
    <property type="project" value="TreeGrafter"/>
</dbReference>
<evidence type="ECO:0000256" key="2">
    <source>
        <dbReference type="ARBA" id="ARBA00018339"/>
    </source>
</evidence>
<dbReference type="Proteomes" id="UP000694563">
    <property type="component" value="Chromosome 34"/>
</dbReference>
<feature type="compositionally biased region" description="Basic residues" evidence="6">
    <location>
        <begin position="406"/>
        <end position="419"/>
    </location>
</feature>
<dbReference type="Ensembl" id="ENSCUST00005019196.1">
    <property type="protein sequence ID" value="ENSCUSP00005018501.1"/>
    <property type="gene ID" value="ENSCUSG00005011872.1"/>
</dbReference>
<reference evidence="7" key="3">
    <citation type="submission" date="2025-09" db="UniProtKB">
        <authorList>
            <consortium name="Ensembl"/>
        </authorList>
    </citation>
    <scope>IDENTIFICATION</scope>
</reference>
<feature type="region of interest" description="Disordered" evidence="6">
    <location>
        <begin position="141"/>
        <end position="171"/>
    </location>
</feature>
<dbReference type="PANTHER" id="PTHR14211">
    <property type="entry name" value="GLIOMA SUPPRESSOR CANDIDATE REGION GENE 2"/>
    <property type="match status" value="1"/>
</dbReference>
<evidence type="ECO:0000256" key="3">
    <source>
        <dbReference type="ARBA" id="ARBA00022517"/>
    </source>
</evidence>
<dbReference type="GO" id="GO:0006364">
    <property type="term" value="P:rRNA processing"/>
    <property type="evidence" value="ECO:0007669"/>
    <property type="project" value="TreeGrafter"/>
</dbReference>
<keyword evidence="3 5" id="KW-0690">Ribosome biogenesis</keyword>
<reference evidence="7" key="1">
    <citation type="submission" date="2020-10" db="EMBL/GenBank/DDBJ databases">
        <title>Catharus ustulatus (Swainson's thrush) genome, bCatUst1, primary haplotype v2.</title>
        <authorList>
            <person name="Delmore K."/>
            <person name="Vafadar M."/>
            <person name="Formenti G."/>
            <person name="Chow W."/>
            <person name="Pelan S."/>
            <person name="Howe K."/>
            <person name="Rhie A."/>
            <person name="Mountcastle J."/>
            <person name="Haase B."/>
            <person name="Fedrigo O."/>
            <person name="Jarvis E.D."/>
        </authorList>
    </citation>
    <scope>NUCLEOTIDE SEQUENCE [LARGE SCALE GENOMIC DNA]</scope>
</reference>
<dbReference type="Pfam" id="PF07767">
    <property type="entry name" value="Nop53"/>
    <property type="match status" value="1"/>
</dbReference>
<evidence type="ECO:0000256" key="4">
    <source>
        <dbReference type="ARBA" id="ARBA00023242"/>
    </source>
</evidence>
<protein>
    <recommendedName>
        <fullName evidence="2 5">Ribosome biogenesis protein NOP53</fullName>
    </recommendedName>
</protein>
<dbReference type="GO" id="GO:0005654">
    <property type="term" value="C:nucleoplasm"/>
    <property type="evidence" value="ECO:0007669"/>
    <property type="project" value="UniProtKB-SubCell"/>
</dbReference>
<dbReference type="PIRSF" id="PIRSF017302">
    <property type="entry name" value="Gltscr2"/>
    <property type="match status" value="1"/>
</dbReference>
<evidence type="ECO:0000313" key="7">
    <source>
        <dbReference type="Ensembl" id="ENSCUSP00005018501.1"/>
    </source>
</evidence>
<accession>A0A8C3UT96</accession>
<reference evidence="7" key="2">
    <citation type="submission" date="2025-08" db="UniProtKB">
        <authorList>
            <consortium name="Ensembl"/>
        </authorList>
    </citation>
    <scope>IDENTIFICATION</scope>
</reference>